<dbReference type="EMBL" id="JACXYZ010000003">
    <property type="protein sequence ID" value="MBD3926756.1"/>
    <property type="molecule type" value="Genomic_DNA"/>
</dbReference>
<comment type="caution">
    <text evidence="2">The sequence shown here is derived from an EMBL/GenBank/DDBJ whole genome shotgun (WGS) entry which is preliminary data.</text>
</comment>
<dbReference type="InterPro" id="IPR011251">
    <property type="entry name" value="Luciferase-like_dom"/>
</dbReference>
<sequence>MRITFGPWGETLGEVADAARAAEDAGAEVVWVPELHRSATVGAAALAQATSTTGVGTAIALAFTRSPMVTALEALDLDELSGGRFVLGLGTGVQRLNEDWHHVTWGKPVTHLRETVRNIRAFWAGCTSGEPIALDGDHEPMQIRGYRRPYPVLRTDIPVYLAAMGPAMTRLAGEIGDGWISHELISPDYLRDLILPELEAGLARGDRPRDALDVVTSACCSVDADPQVARRRSAGMVGFYASVRTYADFFAFHDLADEQAAVVEAFRAGRGAGDLAHAVADRMVDALTLSGTRDDVAERLAAYDGITDSIKLTPPTHGLSAAETRAAQKELIALIADLTGASGTGALR</sequence>
<proteinExistence type="predicted"/>
<dbReference type="Pfam" id="PF00296">
    <property type="entry name" value="Bac_luciferase"/>
    <property type="match status" value="1"/>
</dbReference>
<dbReference type="PANTHER" id="PTHR43244:SF2">
    <property type="entry name" value="CONSERVED HYPOTHETICAL ALANINE AND PROLINE-RICH PROTEIN"/>
    <property type="match status" value="1"/>
</dbReference>
<dbReference type="Proteomes" id="UP000618818">
    <property type="component" value="Unassembled WGS sequence"/>
</dbReference>
<gene>
    <name evidence="2" type="ORF">IEZ26_19205</name>
</gene>
<dbReference type="InterPro" id="IPR050564">
    <property type="entry name" value="F420-G6PD/mer"/>
</dbReference>
<dbReference type="SUPFAM" id="SSF51679">
    <property type="entry name" value="Bacterial luciferase-like"/>
    <property type="match status" value="1"/>
</dbReference>
<organism evidence="2 3">
    <name type="scientific">Nocardioides cavernae</name>
    <dbReference type="NCBI Taxonomy" id="1921566"/>
    <lineage>
        <taxon>Bacteria</taxon>
        <taxon>Bacillati</taxon>
        <taxon>Actinomycetota</taxon>
        <taxon>Actinomycetes</taxon>
        <taxon>Propionibacteriales</taxon>
        <taxon>Nocardioidaceae</taxon>
        <taxon>Nocardioides</taxon>
    </lineage>
</organism>
<keyword evidence="3" id="KW-1185">Reference proteome</keyword>
<accession>A0ABR8NF66</accession>
<protein>
    <submittedName>
        <fullName evidence="2">LLM class flavin-dependent oxidoreductase</fullName>
    </submittedName>
</protein>
<dbReference type="CDD" id="cd01097">
    <property type="entry name" value="Tetrahydromethanopterin_reductase"/>
    <property type="match status" value="1"/>
</dbReference>
<evidence type="ECO:0000313" key="3">
    <source>
        <dbReference type="Proteomes" id="UP000618818"/>
    </source>
</evidence>
<dbReference type="InterPro" id="IPR036661">
    <property type="entry name" value="Luciferase-like_sf"/>
</dbReference>
<evidence type="ECO:0000259" key="1">
    <source>
        <dbReference type="Pfam" id="PF00296"/>
    </source>
</evidence>
<dbReference type="PANTHER" id="PTHR43244">
    <property type="match status" value="1"/>
</dbReference>
<reference evidence="2 3" key="1">
    <citation type="submission" date="2020-09" db="EMBL/GenBank/DDBJ databases">
        <title>novel species in genus Nocardioides.</title>
        <authorList>
            <person name="Zhang G."/>
        </authorList>
    </citation>
    <scope>NUCLEOTIDE SEQUENCE [LARGE SCALE GENOMIC DNA]</scope>
    <source>
        <strain evidence="2 3">KCTC 39551</strain>
    </source>
</reference>
<feature type="domain" description="Luciferase-like" evidence="1">
    <location>
        <begin position="10"/>
        <end position="304"/>
    </location>
</feature>
<dbReference type="RefSeq" id="WP_191196595.1">
    <property type="nucleotide sequence ID" value="NZ_JACXYZ010000003.1"/>
</dbReference>
<evidence type="ECO:0000313" key="2">
    <source>
        <dbReference type="EMBL" id="MBD3926756.1"/>
    </source>
</evidence>
<name>A0ABR8NF66_9ACTN</name>
<dbReference type="Gene3D" id="3.20.20.30">
    <property type="entry name" value="Luciferase-like domain"/>
    <property type="match status" value="1"/>
</dbReference>